<dbReference type="PANTHER" id="PTHR30055:SF200">
    <property type="entry name" value="HTH-TYPE TRANSCRIPTIONAL REPRESSOR BDCR"/>
    <property type="match status" value="1"/>
</dbReference>
<keyword evidence="6" id="KW-1185">Reference proteome</keyword>
<evidence type="ECO:0000313" key="6">
    <source>
        <dbReference type="Proteomes" id="UP000272560"/>
    </source>
</evidence>
<keyword evidence="1 2" id="KW-0238">DNA-binding</keyword>
<name>A0A3A5M9N2_9MICC</name>
<dbReference type="Proteomes" id="UP000272560">
    <property type="component" value="Unassembled WGS sequence"/>
</dbReference>
<dbReference type="GO" id="GO:0000976">
    <property type="term" value="F:transcription cis-regulatory region binding"/>
    <property type="evidence" value="ECO:0007669"/>
    <property type="project" value="TreeGrafter"/>
</dbReference>
<sequence length="283" mass="31027">MPPLTAPHLPVRNRALASRSGRRRCRRRISASPAPRGSGVMPLQPRLFGGNSGMPQHIGRTDQSVYLAVYSIIEEPAKYRRTLLMTAVTQASTTARERILATSYDLFLQQGVRAVGVNEIIATAGVAKATFYHHFPSKDDLVMAFFERRQQLFTVGYLAAECERRSDTPRGQLLAIFDIFDEWFHAPDFAGCPYIRALLETGPGHAIGAAALLYLDDIRSSVEKAAAAMGLTNPEDFSYCWLVLMQGAVVSGVGIDPGSSSRIKRLGEHLIGLHTPADDRTIS</sequence>
<dbReference type="InterPro" id="IPR001647">
    <property type="entry name" value="HTH_TetR"/>
</dbReference>
<feature type="compositionally biased region" description="Basic residues" evidence="3">
    <location>
        <begin position="20"/>
        <end position="29"/>
    </location>
</feature>
<dbReference type="PRINTS" id="PR00455">
    <property type="entry name" value="HTHTETR"/>
</dbReference>
<dbReference type="InterPro" id="IPR009057">
    <property type="entry name" value="Homeodomain-like_sf"/>
</dbReference>
<evidence type="ECO:0000256" key="2">
    <source>
        <dbReference type="PROSITE-ProRule" id="PRU00335"/>
    </source>
</evidence>
<dbReference type="InterPro" id="IPR036271">
    <property type="entry name" value="Tet_transcr_reg_TetR-rel_C_sf"/>
</dbReference>
<dbReference type="PROSITE" id="PS50977">
    <property type="entry name" value="HTH_TETR_2"/>
    <property type="match status" value="1"/>
</dbReference>
<dbReference type="EMBL" id="QZVT01000013">
    <property type="protein sequence ID" value="RJT75972.1"/>
    <property type="molecule type" value="Genomic_DNA"/>
</dbReference>
<reference evidence="5 6" key="1">
    <citation type="submission" date="2018-09" db="EMBL/GenBank/DDBJ databases">
        <title>Novel species of Arthrobacter.</title>
        <authorList>
            <person name="Liu Q."/>
            <person name="Xin Y.-H."/>
        </authorList>
    </citation>
    <scope>NUCLEOTIDE SEQUENCE [LARGE SCALE GENOMIC DNA]</scope>
    <source>
        <strain evidence="5 6">Hz2</strain>
    </source>
</reference>
<evidence type="ECO:0000256" key="3">
    <source>
        <dbReference type="SAM" id="MobiDB-lite"/>
    </source>
</evidence>
<dbReference type="SUPFAM" id="SSF46689">
    <property type="entry name" value="Homeodomain-like"/>
    <property type="match status" value="1"/>
</dbReference>
<dbReference type="OrthoDB" id="3196926at2"/>
<organism evidence="5 6">
    <name type="scientific">Arthrobacter cheniae</name>
    <dbReference type="NCBI Taxonomy" id="1258888"/>
    <lineage>
        <taxon>Bacteria</taxon>
        <taxon>Bacillati</taxon>
        <taxon>Actinomycetota</taxon>
        <taxon>Actinomycetes</taxon>
        <taxon>Micrococcales</taxon>
        <taxon>Micrococcaceae</taxon>
        <taxon>Arthrobacter</taxon>
    </lineage>
</organism>
<feature type="region of interest" description="Disordered" evidence="3">
    <location>
        <begin position="16"/>
        <end position="42"/>
    </location>
</feature>
<evidence type="ECO:0000259" key="4">
    <source>
        <dbReference type="PROSITE" id="PS50977"/>
    </source>
</evidence>
<comment type="caution">
    <text evidence="5">The sequence shown here is derived from an EMBL/GenBank/DDBJ whole genome shotgun (WGS) entry which is preliminary data.</text>
</comment>
<evidence type="ECO:0000256" key="1">
    <source>
        <dbReference type="ARBA" id="ARBA00023125"/>
    </source>
</evidence>
<feature type="DNA-binding region" description="H-T-H motif" evidence="2">
    <location>
        <begin position="116"/>
        <end position="135"/>
    </location>
</feature>
<gene>
    <name evidence="5" type="ORF">D6T63_17045</name>
</gene>
<dbReference type="Pfam" id="PF00440">
    <property type="entry name" value="TetR_N"/>
    <property type="match status" value="1"/>
</dbReference>
<proteinExistence type="predicted"/>
<dbReference type="AlphaFoldDB" id="A0A3A5M9N2"/>
<dbReference type="GO" id="GO:0003700">
    <property type="term" value="F:DNA-binding transcription factor activity"/>
    <property type="evidence" value="ECO:0007669"/>
    <property type="project" value="TreeGrafter"/>
</dbReference>
<dbReference type="PANTHER" id="PTHR30055">
    <property type="entry name" value="HTH-TYPE TRANSCRIPTIONAL REGULATOR RUTR"/>
    <property type="match status" value="1"/>
</dbReference>
<dbReference type="InterPro" id="IPR050109">
    <property type="entry name" value="HTH-type_TetR-like_transc_reg"/>
</dbReference>
<dbReference type="SUPFAM" id="SSF48498">
    <property type="entry name" value="Tetracyclin repressor-like, C-terminal domain"/>
    <property type="match status" value="1"/>
</dbReference>
<accession>A0A3A5M9N2</accession>
<dbReference type="Gene3D" id="1.10.357.10">
    <property type="entry name" value="Tetracycline Repressor, domain 2"/>
    <property type="match status" value="1"/>
</dbReference>
<evidence type="ECO:0000313" key="5">
    <source>
        <dbReference type="EMBL" id="RJT75972.1"/>
    </source>
</evidence>
<protein>
    <submittedName>
        <fullName evidence="5">TetR/AcrR family transcriptional regulator</fullName>
    </submittedName>
</protein>
<feature type="domain" description="HTH tetR-type" evidence="4">
    <location>
        <begin position="93"/>
        <end position="153"/>
    </location>
</feature>